<proteinExistence type="predicted"/>
<keyword evidence="2" id="KW-1185">Reference proteome</keyword>
<dbReference type="OrthoDB" id="3173226at2759"/>
<dbReference type="InterPro" id="IPR036047">
    <property type="entry name" value="F-box-like_dom_sf"/>
</dbReference>
<sequence length="471" mass="52794">MSKNQPFHVETRPDAPTQRKERPFIDLLPIELLEQVISLGVDNPGSGRSTIKCACLWRTVSRRWKYVIDDCASLWTSIFLRNGTENLKPQLEKSKGALLDIQILRFMGNSMDCQCVQLVIDNAHRWRTLAVYGCLQEFAARLELPPSILTDVEIQSSIILRDCKLFTFVGPNLRRLTLTSVVIAHDFDPPVGLEDLQLVKARERSESGSIRDLPANKFHQFLNANPNLRILRLGAFSRRARDRCGLQPVNLPKLEKVTLFGSQVFGLFWAEHCLEACLTLRCDEEKPPLGAWTTFVHGLRKAERVEIGVCDGDIFISTVGGPSTIEISLNRSDPRYGSLRISILEDFLNEAEKDAHISAPVELGLLTRGESGSNFDFNLEVLKLLQTPVSDSLSGKSRWRIPNLHKIVMNYPAPPYHHLQAFIQARSNGCCIQPASPITSISIHSFDENEESFYEEVLDKVMACAGGGNDG</sequence>
<dbReference type="Proteomes" id="UP000054248">
    <property type="component" value="Unassembled WGS sequence"/>
</dbReference>
<accession>A0A0C3QI60</accession>
<reference evidence="2" key="2">
    <citation type="submission" date="2015-01" db="EMBL/GenBank/DDBJ databases">
        <title>Evolutionary Origins and Diversification of the Mycorrhizal Mutualists.</title>
        <authorList>
            <consortium name="DOE Joint Genome Institute"/>
            <consortium name="Mycorrhizal Genomics Consortium"/>
            <person name="Kohler A."/>
            <person name="Kuo A."/>
            <person name="Nagy L.G."/>
            <person name="Floudas D."/>
            <person name="Copeland A."/>
            <person name="Barry K.W."/>
            <person name="Cichocki N."/>
            <person name="Veneault-Fourrey C."/>
            <person name="LaButti K."/>
            <person name="Lindquist E.A."/>
            <person name="Lipzen A."/>
            <person name="Lundell T."/>
            <person name="Morin E."/>
            <person name="Murat C."/>
            <person name="Riley R."/>
            <person name="Ohm R."/>
            <person name="Sun H."/>
            <person name="Tunlid A."/>
            <person name="Henrissat B."/>
            <person name="Grigoriev I.V."/>
            <person name="Hibbett D.S."/>
            <person name="Martin F."/>
        </authorList>
    </citation>
    <scope>NUCLEOTIDE SEQUENCE [LARGE SCALE GENOMIC DNA]</scope>
    <source>
        <strain evidence="2">MUT 4182</strain>
    </source>
</reference>
<dbReference type="Gene3D" id="1.20.1280.50">
    <property type="match status" value="1"/>
</dbReference>
<dbReference type="HOGENOM" id="CLU_030294_0_0_1"/>
<name>A0A0C3QI60_9AGAM</name>
<organism evidence="1 2">
    <name type="scientific">Tulasnella calospora MUT 4182</name>
    <dbReference type="NCBI Taxonomy" id="1051891"/>
    <lineage>
        <taxon>Eukaryota</taxon>
        <taxon>Fungi</taxon>
        <taxon>Dikarya</taxon>
        <taxon>Basidiomycota</taxon>
        <taxon>Agaricomycotina</taxon>
        <taxon>Agaricomycetes</taxon>
        <taxon>Cantharellales</taxon>
        <taxon>Tulasnellaceae</taxon>
        <taxon>Tulasnella</taxon>
    </lineage>
</organism>
<gene>
    <name evidence="1" type="ORF">M407DRAFT_218876</name>
</gene>
<reference evidence="1 2" key="1">
    <citation type="submission" date="2014-04" db="EMBL/GenBank/DDBJ databases">
        <authorList>
            <consortium name="DOE Joint Genome Institute"/>
            <person name="Kuo A."/>
            <person name="Girlanda M."/>
            <person name="Perotto S."/>
            <person name="Kohler A."/>
            <person name="Nagy L.G."/>
            <person name="Floudas D."/>
            <person name="Copeland A."/>
            <person name="Barry K.W."/>
            <person name="Cichocki N."/>
            <person name="Veneault-Fourrey C."/>
            <person name="LaButti K."/>
            <person name="Lindquist E.A."/>
            <person name="Lipzen A."/>
            <person name="Lundell T."/>
            <person name="Morin E."/>
            <person name="Murat C."/>
            <person name="Sun H."/>
            <person name="Tunlid A."/>
            <person name="Henrissat B."/>
            <person name="Grigoriev I.V."/>
            <person name="Hibbett D.S."/>
            <person name="Martin F."/>
            <person name="Nordberg H.P."/>
            <person name="Cantor M.N."/>
            <person name="Hua S.X."/>
        </authorList>
    </citation>
    <scope>NUCLEOTIDE SEQUENCE [LARGE SCALE GENOMIC DNA]</scope>
    <source>
        <strain evidence="1 2">MUT 4182</strain>
    </source>
</reference>
<dbReference type="AlphaFoldDB" id="A0A0C3QI60"/>
<evidence type="ECO:0000313" key="1">
    <source>
        <dbReference type="EMBL" id="KIO31685.1"/>
    </source>
</evidence>
<protein>
    <recommendedName>
        <fullName evidence="3">F-box domain-containing protein</fullName>
    </recommendedName>
</protein>
<dbReference type="EMBL" id="KN822961">
    <property type="protein sequence ID" value="KIO31685.1"/>
    <property type="molecule type" value="Genomic_DNA"/>
</dbReference>
<evidence type="ECO:0008006" key="3">
    <source>
        <dbReference type="Google" id="ProtNLM"/>
    </source>
</evidence>
<dbReference type="SUPFAM" id="SSF81383">
    <property type="entry name" value="F-box domain"/>
    <property type="match status" value="1"/>
</dbReference>
<evidence type="ECO:0000313" key="2">
    <source>
        <dbReference type="Proteomes" id="UP000054248"/>
    </source>
</evidence>